<feature type="compositionally biased region" description="Acidic residues" evidence="1">
    <location>
        <begin position="640"/>
        <end position="657"/>
    </location>
</feature>
<dbReference type="PANTHER" id="PTHR33480">
    <property type="entry name" value="SET DOMAIN-CONTAINING PROTEIN-RELATED"/>
    <property type="match status" value="1"/>
</dbReference>
<dbReference type="Proteomes" id="UP000283210">
    <property type="component" value="Chromosome 14"/>
</dbReference>
<dbReference type="Gene3D" id="2.170.270.10">
    <property type="entry name" value="SET domain"/>
    <property type="match status" value="1"/>
</dbReference>
<name>A0A437CLR8_ORYJA</name>
<reference evidence="3 4" key="2">
    <citation type="submission" date="2019-01" db="EMBL/GenBank/DDBJ databases">
        <title>A chromosome length genome reference of the Java medaka (oryzias javanicus).</title>
        <authorList>
            <person name="Herpin A."/>
            <person name="Takehana Y."/>
            <person name="Naruse K."/>
            <person name="Ansai S."/>
            <person name="Kawaguchi M."/>
        </authorList>
    </citation>
    <scope>NUCLEOTIDE SEQUENCE [LARGE SCALE GENOMIC DNA]</scope>
    <source>
        <strain evidence="3">RS831</strain>
        <tissue evidence="3">Whole body</tissue>
    </source>
</reference>
<dbReference type="SUPFAM" id="SSF82199">
    <property type="entry name" value="SET domain"/>
    <property type="match status" value="1"/>
</dbReference>
<dbReference type="OrthoDB" id="16287at2759"/>
<feature type="region of interest" description="Disordered" evidence="1">
    <location>
        <begin position="639"/>
        <end position="660"/>
    </location>
</feature>
<dbReference type="EMBL" id="CM012450">
    <property type="protein sequence ID" value="RVE63373.1"/>
    <property type="molecule type" value="Genomic_DNA"/>
</dbReference>
<gene>
    <name evidence="3" type="ORF">OJAV_G00135680</name>
</gene>
<evidence type="ECO:0000259" key="2">
    <source>
        <dbReference type="PROSITE" id="PS50280"/>
    </source>
</evidence>
<proteinExistence type="predicted"/>
<evidence type="ECO:0000256" key="1">
    <source>
        <dbReference type="SAM" id="MobiDB-lite"/>
    </source>
</evidence>
<accession>A0A437CLR8</accession>
<feature type="region of interest" description="Disordered" evidence="1">
    <location>
        <begin position="683"/>
        <end position="734"/>
    </location>
</feature>
<feature type="region of interest" description="Disordered" evidence="1">
    <location>
        <begin position="478"/>
        <end position="511"/>
    </location>
</feature>
<dbReference type="Pfam" id="PF00856">
    <property type="entry name" value="SET"/>
    <property type="match status" value="1"/>
</dbReference>
<keyword evidence="4" id="KW-1185">Reference proteome</keyword>
<feature type="domain" description="SET" evidence="2">
    <location>
        <begin position="23"/>
        <end position="144"/>
    </location>
</feature>
<dbReference type="AlphaFoldDB" id="A0A437CLR8"/>
<evidence type="ECO:0000313" key="3">
    <source>
        <dbReference type="EMBL" id="RVE63373.1"/>
    </source>
</evidence>
<sequence length="797" mass="88219">MAPRISPHKDAMHHVMTKTDKTRKLEVKFINAIKGRGVFATHSFNKGDFVVEYRGDMITGEECERRKRVYHHSCAAFMFAFRWKEKMWCIDASREDGSFGRFVNDDHRRPNCKMKKIDVNGEPHLCLFALHNIGVGEEITYDYGGNDCPWRTKSPTDGIHMVAVEEANPLTLPEIQTENASEPISSGLQSPTDGIHMVAVEEANPLTLPEIQTENASEPISSGLQSPTDGIHMVAVEEANPLTLPEIQTENTSEPISSGLQSPTDGIHMVAVEEANPLTLPDIQTENTSEPIISGLQSPTDGIHMVAVEEANPLTLPDIQTENASEPISSGLQSPTDGIHMVAVEEANPLTLPEIQTENASEPISSGLQSPTDGIHMVAVEEANPLTLPDIQTENTSEPIISGLQSPTDGIHMVAVEEANPLTLPEIQTENASEPISSGLQLFTVPVHEEIVIPRLRRTKSVIMKDLNLEDAKLFDSTSESSDNYIPETSESDTDSDSSYRPSARESKPYAKMARHLERAHIKKCDVAKAFSFPKGSRERKKNLDYIRNKGNFAHNAAVMEAGSGKLVASKRPSAQIQVLNMTDTEMDQLANFLGHDIRIHREFYRLPEKTLQLAKVSKVLMALEQGRLAEFQGKNLDEIGIDPDDEVPITEDDGGTNEENYLSAVDEEDGCVEAKDLSAVEEPTAECSLASSDRNEGSPPQPKRSRGPSIDKSVSAPKSLKGKVDNKKKTPWTQTEIQAVDRQMSTFIRSCRVPGKTDCEKCLASEPEALKHRDWQHLKFYVYNRITAYKRKFQCQ</sequence>
<organism evidence="3 4">
    <name type="scientific">Oryzias javanicus</name>
    <name type="common">Javanese ricefish</name>
    <name type="synonym">Aplocheilus javanicus</name>
    <dbReference type="NCBI Taxonomy" id="123683"/>
    <lineage>
        <taxon>Eukaryota</taxon>
        <taxon>Metazoa</taxon>
        <taxon>Chordata</taxon>
        <taxon>Craniata</taxon>
        <taxon>Vertebrata</taxon>
        <taxon>Euteleostomi</taxon>
        <taxon>Actinopterygii</taxon>
        <taxon>Neopterygii</taxon>
        <taxon>Teleostei</taxon>
        <taxon>Neoteleostei</taxon>
        <taxon>Acanthomorphata</taxon>
        <taxon>Ovalentaria</taxon>
        <taxon>Atherinomorphae</taxon>
        <taxon>Beloniformes</taxon>
        <taxon>Adrianichthyidae</taxon>
        <taxon>Oryziinae</taxon>
        <taxon>Oryzias</taxon>
    </lineage>
</organism>
<dbReference type="PROSITE" id="PS50280">
    <property type="entry name" value="SET"/>
    <property type="match status" value="1"/>
</dbReference>
<dbReference type="InterPro" id="IPR001214">
    <property type="entry name" value="SET_dom"/>
</dbReference>
<reference evidence="3 4" key="1">
    <citation type="submission" date="2018-11" db="EMBL/GenBank/DDBJ databases">
        <authorList>
            <person name="Lopez-Roques C."/>
            <person name="Donnadieu C."/>
            <person name="Bouchez O."/>
            <person name="Klopp C."/>
            <person name="Cabau C."/>
            <person name="Zahm M."/>
        </authorList>
    </citation>
    <scope>NUCLEOTIDE SEQUENCE [LARGE SCALE GENOMIC DNA]</scope>
    <source>
        <strain evidence="3">RS831</strain>
        <tissue evidence="3">Whole body</tissue>
    </source>
</reference>
<dbReference type="InterPro" id="IPR046341">
    <property type="entry name" value="SET_dom_sf"/>
</dbReference>
<evidence type="ECO:0000313" key="4">
    <source>
        <dbReference type="Proteomes" id="UP000283210"/>
    </source>
</evidence>
<dbReference type="PANTHER" id="PTHR33480:SF5">
    <property type="entry name" value="SI:DKEY-51D8.9"/>
    <property type="match status" value="1"/>
</dbReference>
<dbReference type="SMART" id="SM00317">
    <property type="entry name" value="SET"/>
    <property type="match status" value="1"/>
</dbReference>
<protein>
    <recommendedName>
        <fullName evidence="2">SET domain-containing protein</fullName>
    </recommendedName>
</protein>